<feature type="chain" id="PRO_5040178503" description="Secreted protein" evidence="1">
    <location>
        <begin position="23"/>
        <end position="82"/>
    </location>
</feature>
<feature type="signal peptide" evidence="1">
    <location>
        <begin position="1"/>
        <end position="22"/>
    </location>
</feature>
<name>A0A9P4VTD7_9PEZI</name>
<protein>
    <recommendedName>
        <fullName evidence="4">Secreted protein</fullName>
    </recommendedName>
</protein>
<proteinExistence type="predicted"/>
<evidence type="ECO:0000313" key="3">
    <source>
        <dbReference type="Proteomes" id="UP000799429"/>
    </source>
</evidence>
<dbReference type="AlphaFoldDB" id="A0A9P4VTD7"/>
<sequence length="82" mass="8993">MIGSHALCKGCILVVFAFRICGDSSVHFYAWYTILAIDGATPSVFKLRIRQKGEQGLPILLEPKAVQGRSATNNLLTPYLVI</sequence>
<evidence type="ECO:0008006" key="4">
    <source>
        <dbReference type="Google" id="ProtNLM"/>
    </source>
</evidence>
<dbReference type="EMBL" id="MU006089">
    <property type="protein sequence ID" value="KAF2843013.1"/>
    <property type="molecule type" value="Genomic_DNA"/>
</dbReference>
<reference evidence="2" key="1">
    <citation type="journal article" date="2020" name="Stud. Mycol.">
        <title>101 Dothideomycetes genomes: a test case for predicting lifestyles and emergence of pathogens.</title>
        <authorList>
            <person name="Haridas S."/>
            <person name="Albert R."/>
            <person name="Binder M."/>
            <person name="Bloem J."/>
            <person name="Labutti K."/>
            <person name="Salamov A."/>
            <person name="Andreopoulos B."/>
            <person name="Baker S."/>
            <person name="Barry K."/>
            <person name="Bills G."/>
            <person name="Bluhm B."/>
            <person name="Cannon C."/>
            <person name="Castanera R."/>
            <person name="Culley D."/>
            <person name="Daum C."/>
            <person name="Ezra D."/>
            <person name="Gonzalez J."/>
            <person name="Henrissat B."/>
            <person name="Kuo A."/>
            <person name="Liang C."/>
            <person name="Lipzen A."/>
            <person name="Lutzoni F."/>
            <person name="Magnuson J."/>
            <person name="Mondo S."/>
            <person name="Nolan M."/>
            <person name="Ohm R."/>
            <person name="Pangilinan J."/>
            <person name="Park H.-J."/>
            <person name="Ramirez L."/>
            <person name="Alfaro M."/>
            <person name="Sun H."/>
            <person name="Tritt A."/>
            <person name="Yoshinaga Y."/>
            <person name="Zwiers L.-H."/>
            <person name="Turgeon B."/>
            <person name="Goodwin S."/>
            <person name="Spatafora J."/>
            <person name="Crous P."/>
            <person name="Grigoriev I."/>
        </authorList>
    </citation>
    <scope>NUCLEOTIDE SEQUENCE</scope>
    <source>
        <strain evidence="2">CBS 101060</strain>
    </source>
</reference>
<accession>A0A9P4VTD7</accession>
<keyword evidence="1" id="KW-0732">Signal</keyword>
<comment type="caution">
    <text evidence="2">The sequence shown here is derived from an EMBL/GenBank/DDBJ whole genome shotgun (WGS) entry which is preliminary data.</text>
</comment>
<evidence type="ECO:0000256" key="1">
    <source>
        <dbReference type="SAM" id="SignalP"/>
    </source>
</evidence>
<gene>
    <name evidence="2" type="ORF">M501DRAFT_993833</name>
</gene>
<keyword evidence="3" id="KW-1185">Reference proteome</keyword>
<dbReference type="Proteomes" id="UP000799429">
    <property type="component" value="Unassembled WGS sequence"/>
</dbReference>
<evidence type="ECO:0000313" key="2">
    <source>
        <dbReference type="EMBL" id="KAF2843013.1"/>
    </source>
</evidence>
<organism evidence="2 3">
    <name type="scientific">Patellaria atrata CBS 101060</name>
    <dbReference type="NCBI Taxonomy" id="1346257"/>
    <lineage>
        <taxon>Eukaryota</taxon>
        <taxon>Fungi</taxon>
        <taxon>Dikarya</taxon>
        <taxon>Ascomycota</taxon>
        <taxon>Pezizomycotina</taxon>
        <taxon>Dothideomycetes</taxon>
        <taxon>Dothideomycetes incertae sedis</taxon>
        <taxon>Patellariales</taxon>
        <taxon>Patellariaceae</taxon>
        <taxon>Patellaria</taxon>
    </lineage>
</organism>